<dbReference type="PANTHER" id="PTHR11552:SF147">
    <property type="entry name" value="CHOLINE DEHYDROGENASE, MITOCHONDRIAL"/>
    <property type="match status" value="1"/>
</dbReference>
<accession>A0ABY1ZNX4</accession>
<dbReference type="PROSITE" id="PS00623">
    <property type="entry name" value="GMC_OXRED_1"/>
    <property type="match status" value="1"/>
</dbReference>
<evidence type="ECO:0000313" key="11">
    <source>
        <dbReference type="EMBL" id="TBW55479.1"/>
    </source>
</evidence>
<evidence type="ECO:0000256" key="5">
    <source>
        <dbReference type="ARBA" id="ARBA00023002"/>
    </source>
</evidence>
<dbReference type="InterPro" id="IPR036188">
    <property type="entry name" value="FAD/NAD-bd_sf"/>
</dbReference>
<keyword evidence="12" id="KW-1185">Reference proteome</keyword>
<proteinExistence type="inferred from homology"/>
<evidence type="ECO:0000256" key="4">
    <source>
        <dbReference type="ARBA" id="ARBA00022827"/>
    </source>
</evidence>
<evidence type="ECO:0000256" key="8">
    <source>
        <dbReference type="RuleBase" id="RU003969"/>
    </source>
</evidence>
<dbReference type="InterPro" id="IPR007867">
    <property type="entry name" value="GMC_OxRtase_C"/>
</dbReference>
<evidence type="ECO:0000256" key="2">
    <source>
        <dbReference type="ARBA" id="ARBA00010790"/>
    </source>
</evidence>
<sequence length="555" mass="62440">MNFDCEFDYVVVGTGSAGCVLANRLTEDGQDQVLVLEAGKKDNTWKIHMPAALMYNLMDDKYNWYYHTEPQEYMDNRRLYWPRGKVWGGGSALNAMVYIRGHAYDYDRWHDEGASGWRYQDVLPYFRKAETREKGADDYRGGNGPLNVHTGDEPNPLFDAFIEAGQQAGYPFTDDMNGYQQEGVGVMDMTIKQGKRWSAAQAYLRPVLDRPNLTAETGAMTHRILFDGDTAVGVEYVQDGKTVRVAARKEVIVSGGAINSPQLLMLSGIGPAADLEKHGIDVKVDRPGVGQNLQDHLELYVQHECKEPVTLYKYTTQPGKTVAGVKWFLNHDWGACRTAHLEAGGFIRSEAGVRHPDIQFHFLPSQVLDHGRKDAECHGFQVHVGPMRPTSRGYLTLKSDKPGDHPIIQPNLLSTERDRWEMRESVKLTREIFQQKAFDRFRGKELRPGADMTSDADIDAFVRQYSDSAYHPSCTCKMGSADDPMAVVDEQARVYGVQNLRVVDASIMPSVVSGNLNAPTIMLAEKCADHIRGRDPLAPMPVDVWEHPDWQNKQR</sequence>
<keyword evidence="4 7" id="KW-0274">FAD</keyword>
<evidence type="ECO:0000259" key="10">
    <source>
        <dbReference type="PROSITE" id="PS00624"/>
    </source>
</evidence>
<organism evidence="11 12">
    <name type="scientific">Marinobacter halodurans</name>
    <dbReference type="NCBI Taxonomy" id="2528979"/>
    <lineage>
        <taxon>Bacteria</taxon>
        <taxon>Pseudomonadati</taxon>
        <taxon>Pseudomonadota</taxon>
        <taxon>Gammaproteobacteria</taxon>
        <taxon>Pseudomonadales</taxon>
        <taxon>Marinobacteraceae</taxon>
        <taxon>Marinobacter</taxon>
    </lineage>
</organism>
<dbReference type="PANTHER" id="PTHR11552">
    <property type="entry name" value="GLUCOSE-METHANOL-CHOLINE GMC OXIDOREDUCTASE"/>
    <property type="match status" value="1"/>
</dbReference>
<dbReference type="Gene3D" id="3.50.50.60">
    <property type="entry name" value="FAD/NAD(P)-binding domain"/>
    <property type="match status" value="1"/>
</dbReference>
<evidence type="ECO:0000256" key="3">
    <source>
        <dbReference type="ARBA" id="ARBA00022630"/>
    </source>
</evidence>
<comment type="similarity">
    <text evidence="2 7">Belongs to the GMC oxidoreductase family.</text>
</comment>
<dbReference type="SUPFAM" id="SSF51905">
    <property type="entry name" value="FAD/NAD(P)-binding domain"/>
    <property type="match status" value="1"/>
</dbReference>
<comment type="catalytic activity">
    <reaction evidence="8">
        <text>choline + A = betaine aldehyde + AH2</text>
        <dbReference type="Rhea" id="RHEA:17433"/>
        <dbReference type="ChEBI" id="CHEBI:13193"/>
        <dbReference type="ChEBI" id="CHEBI:15354"/>
        <dbReference type="ChEBI" id="CHEBI:15710"/>
        <dbReference type="ChEBI" id="CHEBI:17499"/>
        <dbReference type="EC" id="1.1.99.1"/>
    </reaction>
</comment>
<feature type="domain" description="Glucose-methanol-choline oxidoreductase N-terminal" evidence="10">
    <location>
        <begin position="256"/>
        <end position="270"/>
    </location>
</feature>
<evidence type="ECO:0000259" key="9">
    <source>
        <dbReference type="PROSITE" id="PS00623"/>
    </source>
</evidence>
<dbReference type="Gene3D" id="3.30.560.10">
    <property type="entry name" value="Glucose Oxidase, domain 3"/>
    <property type="match status" value="1"/>
</dbReference>
<dbReference type="Pfam" id="PF05199">
    <property type="entry name" value="GMC_oxred_C"/>
    <property type="match status" value="1"/>
</dbReference>
<dbReference type="InterPro" id="IPR000172">
    <property type="entry name" value="GMC_OxRdtase_N"/>
</dbReference>
<gene>
    <name evidence="11" type="primary">betA</name>
    <name evidence="11" type="ORF">EZI54_11695</name>
</gene>
<keyword evidence="3 7" id="KW-0285">Flavoprotein</keyword>
<reference evidence="11 12" key="1">
    <citation type="submission" date="2019-02" db="EMBL/GenBank/DDBJ databases">
        <title>Marinobacter halodurans sp. nov., a marine bacterium isolated from sea tidal flat.</title>
        <authorList>
            <person name="Yoo Y."/>
            <person name="Lee D.W."/>
            <person name="Kim B.S."/>
            <person name="Kim J.-J."/>
        </authorList>
    </citation>
    <scope>NUCLEOTIDE SEQUENCE [LARGE SCALE GENOMIC DNA]</scope>
    <source>
        <strain evidence="11 12">YJ-S3-2</strain>
    </source>
</reference>
<comment type="pathway">
    <text evidence="8">Amine and polyamine biosynthesis; betaine biosynthesis via choline pathway; betaine aldehyde from choline (cytochrome c reductase route): step 1/1.</text>
</comment>
<dbReference type="EC" id="1.1.99.1" evidence="6 8"/>
<protein>
    <recommendedName>
        <fullName evidence="6 8">Choline dehydrogenase</fullName>
        <ecNumber evidence="6 8">1.1.99.1</ecNumber>
    </recommendedName>
</protein>
<keyword evidence="5 11" id="KW-0560">Oxidoreductase</keyword>
<evidence type="ECO:0000313" key="12">
    <source>
        <dbReference type="Proteomes" id="UP000313645"/>
    </source>
</evidence>
<dbReference type="RefSeq" id="WP_131482065.1">
    <property type="nucleotide sequence ID" value="NZ_SJDL01000016.1"/>
</dbReference>
<feature type="domain" description="Glucose-methanol-choline oxidoreductase N-terminal" evidence="9">
    <location>
        <begin position="84"/>
        <end position="107"/>
    </location>
</feature>
<evidence type="ECO:0000256" key="6">
    <source>
        <dbReference type="NCBIfam" id="TIGR01810"/>
    </source>
</evidence>
<dbReference type="Pfam" id="PF00732">
    <property type="entry name" value="GMC_oxred_N"/>
    <property type="match status" value="1"/>
</dbReference>
<dbReference type="NCBIfam" id="NF002550">
    <property type="entry name" value="PRK02106.1"/>
    <property type="match status" value="1"/>
</dbReference>
<dbReference type="PROSITE" id="PS00624">
    <property type="entry name" value="GMC_OXRED_2"/>
    <property type="match status" value="1"/>
</dbReference>
<evidence type="ECO:0000256" key="1">
    <source>
        <dbReference type="ARBA" id="ARBA00001974"/>
    </source>
</evidence>
<dbReference type="InterPro" id="IPR012132">
    <property type="entry name" value="GMC_OxRdtase"/>
</dbReference>
<dbReference type="GO" id="GO:0008812">
    <property type="term" value="F:choline dehydrogenase activity"/>
    <property type="evidence" value="ECO:0007669"/>
    <property type="project" value="UniProtKB-EC"/>
</dbReference>
<dbReference type="Proteomes" id="UP000313645">
    <property type="component" value="Unassembled WGS sequence"/>
</dbReference>
<comment type="cofactor">
    <cofactor evidence="1">
        <name>FAD</name>
        <dbReference type="ChEBI" id="CHEBI:57692"/>
    </cofactor>
</comment>
<name>A0ABY1ZNX4_9GAMM</name>
<comment type="caution">
    <text evidence="11">The sequence shown here is derived from an EMBL/GenBank/DDBJ whole genome shotgun (WGS) entry which is preliminary data.</text>
</comment>
<dbReference type="SUPFAM" id="SSF54373">
    <property type="entry name" value="FAD-linked reductases, C-terminal domain"/>
    <property type="match status" value="1"/>
</dbReference>
<evidence type="ECO:0000256" key="7">
    <source>
        <dbReference type="RuleBase" id="RU003968"/>
    </source>
</evidence>
<dbReference type="PIRSF" id="PIRSF000137">
    <property type="entry name" value="Alcohol_oxidase"/>
    <property type="match status" value="1"/>
</dbReference>
<dbReference type="EMBL" id="SJDL01000016">
    <property type="protein sequence ID" value="TBW55479.1"/>
    <property type="molecule type" value="Genomic_DNA"/>
</dbReference>
<dbReference type="InterPro" id="IPR011533">
    <property type="entry name" value="BetA"/>
</dbReference>
<dbReference type="NCBIfam" id="TIGR01810">
    <property type="entry name" value="betA"/>
    <property type="match status" value="1"/>
</dbReference>